<gene>
    <name evidence="2" type="ORF">SAMN04487974_10161</name>
</gene>
<keyword evidence="3" id="KW-1185">Reference proteome</keyword>
<keyword evidence="1" id="KW-0812">Transmembrane</keyword>
<accession>A0A1G7RSC4</accession>
<proteinExistence type="predicted"/>
<feature type="transmembrane region" description="Helical" evidence="1">
    <location>
        <begin position="178"/>
        <end position="200"/>
    </location>
</feature>
<feature type="transmembrane region" description="Helical" evidence="1">
    <location>
        <begin position="38"/>
        <end position="60"/>
    </location>
</feature>
<dbReference type="RefSeq" id="WP_090589474.1">
    <property type="nucleotide sequence ID" value="NZ_FNCS01000001.1"/>
</dbReference>
<name>A0A1G7RSC4_9HYPH</name>
<sequence length="211" mass="22408">MTSTARGPTHVEVQIGVLLRALEASHAEEQARFTVNQLIAALGTSSHILVILFFSVLNMVPGPPGYGGTIAIAIIGFAIAMIADAPLVLPGWVGQRRLPVKALMRVTDLFARIARFVGKLSRPRLTMMSAPALRPFLGLFIIAVSLPMMLPIPFINAVPNVGICILCLGWINRDALAIMVGIVVALIGLGIAGLAIWGAYHLANVAFEAVQ</sequence>
<dbReference type="PANTHER" id="PTHR41795">
    <property type="entry name" value="EXOPOLYSACCHARIDE SYNTHESIS PROTEIN"/>
    <property type="match status" value="1"/>
</dbReference>
<evidence type="ECO:0000256" key="1">
    <source>
        <dbReference type="SAM" id="Phobius"/>
    </source>
</evidence>
<reference evidence="2 3" key="1">
    <citation type="submission" date="2016-10" db="EMBL/GenBank/DDBJ databases">
        <authorList>
            <person name="de Groot N.N."/>
        </authorList>
    </citation>
    <scope>NUCLEOTIDE SEQUENCE [LARGE SCALE GENOMIC DNA]</scope>
    <source>
        <strain evidence="2 3">CGMCC 1.10267</strain>
    </source>
</reference>
<evidence type="ECO:0000313" key="2">
    <source>
        <dbReference type="EMBL" id="SDG13109.1"/>
    </source>
</evidence>
<dbReference type="PIRSF" id="PIRSF033239">
    <property type="entry name" value="ExoD"/>
    <property type="match status" value="1"/>
</dbReference>
<organism evidence="2 3">
    <name type="scientific">Pelagibacterium luteolum</name>
    <dbReference type="NCBI Taxonomy" id="440168"/>
    <lineage>
        <taxon>Bacteria</taxon>
        <taxon>Pseudomonadati</taxon>
        <taxon>Pseudomonadota</taxon>
        <taxon>Alphaproteobacteria</taxon>
        <taxon>Hyphomicrobiales</taxon>
        <taxon>Devosiaceae</taxon>
        <taxon>Pelagibacterium</taxon>
    </lineage>
</organism>
<evidence type="ECO:0000313" key="3">
    <source>
        <dbReference type="Proteomes" id="UP000199495"/>
    </source>
</evidence>
<dbReference type="EMBL" id="FNCS01000001">
    <property type="protein sequence ID" value="SDG13109.1"/>
    <property type="molecule type" value="Genomic_DNA"/>
</dbReference>
<dbReference type="PANTHER" id="PTHR41795:SF1">
    <property type="entry name" value="EXOPOLYSACCHARIDE SYNTHESIS PROTEIN"/>
    <property type="match status" value="1"/>
</dbReference>
<dbReference type="Pfam" id="PF06055">
    <property type="entry name" value="ExoD"/>
    <property type="match status" value="1"/>
</dbReference>
<dbReference type="AlphaFoldDB" id="A0A1G7RSC4"/>
<keyword evidence="1" id="KW-0472">Membrane</keyword>
<feature type="transmembrane region" description="Helical" evidence="1">
    <location>
        <begin position="66"/>
        <end position="89"/>
    </location>
</feature>
<keyword evidence="1" id="KW-1133">Transmembrane helix</keyword>
<dbReference type="InterPro" id="IPR010331">
    <property type="entry name" value="ExoD"/>
</dbReference>
<dbReference type="OrthoDB" id="7949130at2"/>
<dbReference type="Proteomes" id="UP000199495">
    <property type="component" value="Unassembled WGS sequence"/>
</dbReference>
<protein>
    <submittedName>
        <fullName evidence="2">Uncharacterized conserved protein</fullName>
    </submittedName>
</protein>
<dbReference type="STRING" id="440168.SAMN04487974_10161"/>